<comment type="caution">
    <text evidence="5">The sequence shown here is derived from an EMBL/GenBank/DDBJ whole genome shotgun (WGS) entry which is preliminary data.</text>
</comment>
<gene>
    <name evidence="5" type="ORF">C4D60_Mb07t11650</name>
</gene>
<evidence type="ECO:0000256" key="1">
    <source>
        <dbReference type="ARBA" id="ARBA00023015"/>
    </source>
</evidence>
<keyword evidence="2" id="KW-0804">Transcription</keyword>
<accession>A0A4S8JEL5</accession>
<dbReference type="Proteomes" id="UP000317650">
    <property type="component" value="Chromosome 7"/>
</dbReference>
<sequence length="404" mass="45061">MLSSLKTDGGGAQDTHLHPDPHHPNPQSGLISSTVNARQLLISCAELVHCGDLPAAERAISILTAAAAPYGDSIDRLIRQFCRALSVRIGRVSPSAASLGSLQSSYLLFNQMTPFLRFSHLTANQAILEAVDGHRHIHILDFDTYYGLQWPPLLQAIADRSDPGDPPFIRISGTGSSLETLQRTGDRLRNFAHSLGLEFQFHPLLLPPSVHSTNTSYNFTPSCLQFHPSETLVVNCVLFLHKLQREDGNDDGSRKLQAFLRTIRVMNPSVVTVAERETVHSSRSFMQRFVEALEYYTAVFEALEATLPPTSEERMAVEQVWLGREIESIVSGEGDGRRERHERWDSLMRDAGFSSLAPSTFAVSQAGLLLRLHYPSEGYQLQLVRDSFLLGWHSRHLFSVSSWH</sequence>
<evidence type="ECO:0000256" key="3">
    <source>
        <dbReference type="PROSITE-ProRule" id="PRU01191"/>
    </source>
</evidence>
<name>A0A4S8JEL5_MUSBA</name>
<dbReference type="STRING" id="52838.A0A4S8JEL5"/>
<feature type="region of interest" description="SAW" evidence="3">
    <location>
        <begin position="331"/>
        <end position="404"/>
    </location>
</feature>
<evidence type="ECO:0000313" key="5">
    <source>
        <dbReference type="EMBL" id="THU60343.1"/>
    </source>
</evidence>
<dbReference type="PROSITE" id="PS50985">
    <property type="entry name" value="GRAS"/>
    <property type="match status" value="1"/>
</dbReference>
<evidence type="ECO:0000256" key="4">
    <source>
        <dbReference type="SAM" id="MobiDB-lite"/>
    </source>
</evidence>
<dbReference type="EMBL" id="PYDT01000005">
    <property type="protein sequence ID" value="THU60343.1"/>
    <property type="molecule type" value="Genomic_DNA"/>
</dbReference>
<organism evidence="5 6">
    <name type="scientific">Musa balbisiana</name>
    <name type="common">Banana</name>
    <dbReference type="NCBI Taxonomy" id="52838"/>
    <lineage>
        <taxon>Eukaryota</taxon>
        <taxon>Viridiplantae</taxon>
        <taxon>Streptophyta</taxon>
        <taxon>Embryophyta</taxon>
        <taxon>Tracheophyta</taxon>
        <taxon>Spermatophyta</taxon>
        <taxon>Magnoliopsida</taxon>
        <taxon>Liliopsida</taxon>
        <taxon>Zingiberales</taxon>
        <taxon>Musaceae</taxon>
        <taxon>Musa</taxon>
    </lineage>
</organism>
<dbReference type="PANTHER" id="PTHR31636">
    <property type="entry name" value="OSJNBA0084A10.13 PROTEIN-RELATED"/>
    <property type="match status" value="1"/>
</dbReference>
<evidence type="ECO:0000256" key="2">
    <source>
        <dbReference type="ARBA" id="ARBA00023163"/>
    </source>
</evidence>
<dbReference type="InterPro" id="IPR005202">
    <property type="entry name" value="TF_GRAS"/>
</dbReference>
<reference evidence="5 6" key="1">
    <citation type="journal article" date="2019" name="Nat. Plants">
        <title>Genome sequencing of Musa balbisiana reveals subgenome evolution and function divergence in polyploid bananas.</title>
        <authorList>
            <person name="Yao X."/>
        </authorList>
    </citation>
    <scope>NUCLEOTIDE SEQUENCE [LARGE SCALE GENOMIC DNA]</scope>
    <source>
        <strain evidence="6">cv. DH-PKW</strain>
        <tissue evidence="5">Leaves</tissue>
    </source>
</reference>
<comment type="similarity">
    <text evidence="3">Belongs to the GRAS family.</text>
</comment>
<keyword evidence="1" id="KW-0805">Transcription regulation</keyword>
<dbReference type="Pfam" id="PF03514">
    <property type="entry name" value="GRAS"/>
    <property type="match status" value="1"/>
</dbReference>
<feature type="short sequence motif" description="VHIID" evidence="3">
    <location>
        <begin position="137"/>
        <end position="141"/>
    </location>
</feature>
<keyword evidence="6" id="KW-1185">Reference proteome</keyword>
<comment type="caution">
    <text evidence="3">Lacks conserved residue(s) required for the propagation of feature annotation.</text>
</comment>
<feature type="region of interest" description="Disordered" evidence="4">
    <location>
        <begin position="1"/>
        <end position="30"/>
    </location>
</feature>
<evidence type="ECO:0000313" key="6">
    <source>
        <dbReference type="Proteomes" id="UP000317650"/>
    </source>
</evidence>
<proteinExistence type="inferred from homology"/>
<protein>
    <submittedName>
        <fullName evidence="5">Uncharacterized protein</fullName>
    </submittedName>
</protein>
<dbReference type="AlphaFoldDB" id="A0A4S8JEL5"/>